<organism evidence="2 3">
    <name type="scientific">Orchesella dallaii</name>
    <dbReference type="NCBI Taxonomy" id="48710"/>
    <lineage>
        <taxon>Eukaryota</taxon>
        <taxon>Metazoa</taxon>
        <taxon>Ecdysozoa</taxon>
        <taxon>Arthropoda</taxon>
        <taxon>Hexapoda</taxon>
        <taxon>Collembola</taxon>
        <taxon>Entomobryomorpha</taxon>
        <taxon>Entomobryoidea</taxon>
        <taxon>Orchesellidae</taxon>
        <taxon>Orchesellinae</taxon>
        <taxon>Orchesella</taxon>
    </lineage>
</organism>
<keyword evidence="1" id="KW-1133">Transmembrane helix</keyword>
<reference evidence="2 3" key="1">
    <citation type="submission" date="2024-08" db="EMBL/GenBank/DDBJ databases">
        <authorList>
            <person name="Cucini C."/>
            <person name="Frati F."/>
        </authorList>
    </citation>
    <scope>NUCLEOTIDE SEQUENCE [LARGE SCALE GENOMIC DNA]</scope>
</reference>
<evidence type="ECO:0000313" key="2">
    <source>
        <dbReference type="EMBL" id="CAL8069125.1"/>
    </source>
</evidence>
<protein>
    <submittedName>
        <fullName evidence="2">Uncharacterized protein</fullName>
    </submittedName>
</protein>
<sequence>MPISSRKETSYSKITGSNYKFFLHVTTLTIFASLCTSASGTWSLQLGPETAPVKGVSDSATAAVPLDTFFLTSDLTQSIFSALGIDEDLDHYATYFGVLPLVAVVIGIFAFPVTAAMLTIFLSAKLFLPAVDNGDDS</sequence>
<evidence type="ECO:0000256" key="1">
    <source>
        <dbReference type="SAM" id="Phobius"/>
    </source>
</evidence>
<keyword evidence="3" id="KW-1185">Reference proteome</keyword>
<dbReference type="Proteomes" id="UP001642540">
    <property type="component" value="Unassembled WGS sequence"/>
</dbReference>
<feature type="transmembrane region" description="Helical" evidence="1">
    <location>
        <begin position="21"/>
        <end position="42"/>
    </location>
</feature>
<dbReference type="EMBL" id="CAXLJM020000004">
    <property type="protein sequence ID" value="CAL8069125.1"/>
    <property type="molecule type" value="Genomic_DNA"/>
</dbReference>
<evidence type="ECO:0000313" key="3">
    <source>
        <dbReference type="Proteomes" id="UP001642540"/>
    </source>
</evidence>
<name>A0ABP1PN39_9HEXA</name>
<keyword evidence="1" id="KW-0472">Membrane</keyword>
<comment type="caution">
    <text evidence="2">The sequence shown here is derived from an EMBL/GenBank/DDBJ whole genome shotgun (WGS) entry which is preliminary data.</text>
</comment>
<feature type="transmembrane region" description="Helical" evidence="1">
    <location>
        <begin position="98"/>
        <end position="122"/>
    </location>
</feature>
<keyword evidence="1" id="KW-0812">Transmembrane</keyword>
<accession>A0ABP1PN39</accession>
<gene>
    <name evidence="2" type="ORF">ODALV1_LOCUS607</name>
</gene>
<proteinExistence type="predicted"/>